<proteinExistence type="predicted"/>
<dbReference type="VEuPathDB" id="AmoebaDB:KM1_300440"/>
<reference evidence="1 2" key="1">
    <citation type="submission" date="2016-05" db="EMBL/GenBank/DDBJ databases">
        <title>First whole genome sequencing of Entamoeba histolytica HM1:IMSS-clone-6.</title>
        <authorList>
            <person name="Mukherjee Avik.K."/>
            <person name="Izumyama S."/>
            <person name="Nakada-Tsukui K."/>
            <person name="Nozaki T."/>
        </authorList>
    </citation>
    <scope>NUCLEOTIDE SEQUENCE [LARGE SCALE GENOMIC DNA]</scope>
    <source>
        <strain evidence="1 2">HM1:IMSS clone 6</strain>
    </source>
</reference>
<dbReference type="OMA" id="GGFEMNI"/>
<protein>
    <recommendedName>
        <fullName evidence="3">Nucleoplasmin-like domain-containing protein</fullName>
    </recommendedName>
</protein>
<dbReference type="VEuPathDB" id="AmoebaDB:EHI8A_183880"/>
<accession>A0A5K1VE50</accession>
<comment type="caution">
    <text evidence="1">The sequence shown here is derived from an EMBL/GenBank/DDBJ whole genome shotgun (WGS) entry which is preliminary data.</text>
</comment>
<dbReference type="VEuPathDB" id="AmoebaDB:EHI7A_162690"/>
<dbReference type="AlphaFoldDB" id="A0A5K1VE50"/>
<organism evidence="1 2">
    <name type="scientific">Entamoeba histolytica</name>
    <dbReference type="NCBI Taxonomy" id="5759"/>
    <lineage>
        <taxon>Eukaryota</taxon>
        <taxon>Amoebozoa</taxon>
        <taxon>Evosea</taxon>
        <taxon>Archamoebae</taxon>
        <taxon>Mastigamoebida</taxon>
        <taxon>Entamoebidae</taxon>
        <taxon>Entamoeba</taxon>
    </lineage>
</organism>
<evidence type="ECO:0000313" key="2">
    <source>
        <dbReference type="Proteomes" id="UP000078387"/>
    </source>
</evidence>
<evidence type="ECO:0000313" key="1">
    <source>
        <dbReference type="EMBL" id="GAT98330.1"/>
    </source>
</evidence>
<dbReference type="VEuPathDB" id="AmoebaDB:EHI_187790"/>
<name>A0A5K1VE50_ENTHI</name>
<dbReference type="Proteomes" id="UP000078387">
    <property type="component" value="Unassembled WGS sequence"/>
</dbReference>
<sequence length="121" mass="13916">MSAHFFNVKASENGTKFHLEIEEGLMYVLTTISVANGECVVSFEIEDDESDEDKMKEIHIARLSQAVPTESLHLEFDLQYVDFVVRGTGEVYFNGYDIIDPRFRDYMDEDIEDGGFEMNTK</sequence>
<dbReference type="EMBL" id="BDEQ01000001">
    <property type="protein sequence ID" value="GAT98330.1"/>
    <property type="molecule type" value="Genomic_DNA"/>
</dbReference>
<dbReference type="VEuPathDB" id="AmoebaDB:EHI5A_193950"/>
<gene>
    <name evidence="1" type="ORF">CL6EHI_187790</name>
</gene>
<evidence type="ECO:0008006" key="3">
    <source>
        <dbReference type="Google" id="ProtNLM"/>
    </source>
</evidence>